<sequence>MADIALPPPAPFLALPVEPPIPWNRWLQSFETFILAVGLTGMSAARKKALLLHCLGVEGQRVLGALESGTTSNYDTAVELLTAHFAAPQSVLLQRFLFRQRHQLPGESVQQTDDLSLSRAITIAVRIESAAACASALTKQQIIADCPAPSPSPTISVTAQPG</sequence>
<name>A0ABR3NKN4_9TELE</name>
<accession>A0ABR3NKN4</accession>
<gene>
    <name evidence="1" type="ORF">QQF64_023924</name>
</gene>
<dbReference type="PANTHER" id="PTHR33198:SF20">
    <property type="entry name" value="RETROTRANSPOSON GAG DOMAIN-CONTAINING PROTEIN"/>
    <property type="match status" value="1"/>
</dbReference>
<dbReference type="Proteomes" id="UP001558613">
    <property type="component" value="Unassembled WGS sequence"/>
</dbReference>
<protein>
    <submittedName>
        <fullName evidence="1">Uncharacterized protein</fullName>
    </submittedName>
</protein>
<evidence type="ECO:0000313" key="2">
    <source>
        <dbReference type="Proteomes" id="UP001558613"/>
    </source>
</evidence>
<dbReference type="PANTHER" id="PTHR33198">
    <property type="entry name" value="ANK_REP_REGION DOMAIN-CONTAINING PROTEIN-RELATED"/>
    <property type="match status" value="1"/>
</dbReference>
<comment type="caution">
    <text evidence="1">The sequence shown here is derived from an EMBL/GenBank/DDBJ whole genome shotgun (WGS) entry which is preliminary data.</text>
</comment>
<organism evidence="1 2">
    <name type="scientific">Cirrhinus molitorella</name>
    <name type="common">mud carp</name>
    <dbReference type="NCBI Taxonomy" id="172907"/>
    <lineage>
        <taxon>Eukaryota</taxon>
        <taxon>Metazoa</taxon>
        <taxon>Chordata</taxon>
        <taxon>Craniata</taxon>
        <taxon>Vertebrata</taxon>
        <taxon>Euteleostomi</taxon>
        <taxon>Actinopterygii</taxon>
        <taxon>Neopterygii</taxon>
        <taxon>Teleostei</taxon>
        <taxon>Ostariophysi</taxon>
        <taxon>Cypriniformes</taxon>
        <taxon>Cyprinidae</taxon>
        <taxon>Labeoninae</taxon>
        <taxon>Labeonini</taxon>
        <taxon>Cirrhinus</taxon>
    </lineage>
</organism>
<evidence type="ECO:0000313" key="1">
    <source>
        <dbReference type="EMBL" id="KAL1277251.1"/>
    </source>
</evidence>
<proteinExistence type="predicted"/>
<reference evidence="1 2" key="1">
    <citation type="submission" date="2023-09" db="EMBL/GenBank/DDBJ databases">
        <authorList>
            <person name="Wang M."/>
        </authorList>
    </citation>
    <scope>NUCLEOTIDE SEQUENCE [LARGE SCALE GENOMIC DNA]</scope>
    <source>
        <strain evidence="1">GT-2023</strain>
        <tissue evidence="1">Liver</tissue>
    </source>
</reference>
<dbReference type="EMBL" id="JAYMGO010000003">
    <property type="protein sequence ID" value="KAL1277251.1"/>
    <property type="molecule type" value="Genomic_DNA"/>
</dbReference>
<keyword evidence="2" id="KW-1185">Reference proteome</keyword>